<dbReference type="Gene3D" id="3.10.20.90">
    <property type="entry name" value="Phosphatidylinositol 3-kinase Catalytic Subunit, Chain A, domain 1"/>
    <property type="match status" value="1"/>
</dbReference>
<dbReference type="InterPro" id="IPR003311">
    <property type="entry name" value="AUX_IAA"/>
</dbReference>
<proteinExistence type="inferred from homology"/>
<feature type="domain" description="AUX/IAA" evidence="4">
    <location>
        <begin position="12"/>
        <end position="47"/>
    </location>
</feature>
<comment type="subunit">
    <text evidence="2 3">Homodimers and heterodimers.</text>
</comment>
<name>J3LDN0_ORYBR</name>
<evidence type="ECO:0000256" key="1">
    <source>
        <dbReference type="ARBA" id="ARBA00002159"/>
    </source>
</evidence>
<dbReference type="GO" id="GO:0006355">
    <property type="term" value="P:regulation of DNA-templated transcription"/>
    <property type="evidence" value="ECO:0007669"/>
    <property type="project" value="InterPro"/>
</dbReference>
<accession>J3LDN0</accession>
<sequence>MKIDLRMYRSYKDDDWMLVGDVPWDRFVNSCKRLRVMIGSEAIKPAVRAPVRVGMKMDKYTSGIGTPYSYPPLKFRPIKIPIPIMDIKNSPYPYPPG</sequence>
<dbReference type="EnsemblPlants" id="OB02G27470.1">
    <property type="protein sequence ID" value="OB02G27470.1"/>
    <property type="gene ID" value="OB02G27470"/>
</dbReference>
<comment type="function">
    <text evidence="1 3">Aux/IAA proteins are short-lived transcriptional factors that function as repressors of early auxin response genes at low auxin concentrations.</text>
</comment>
<dbReference type="Proteomes" id="UP000006038">
    <property type="component" value="Unassembled WGS sequence"/>
</dbReference>
<dbReference type="AlphaFoldDB" id="J3LDN0"/>
<keyword evidence="6" id="KW-1185">Reference proteome</keyword>
<dbReference type="PANTHER" id="PTHR31734">
    <property type="entry name" value="AUXIN-RESPONSIVE PROTEIN IAA17"/>
    <property type="match status" value="1"/>
</dbReference>
<dbReference type="GO" id="GO:0005634">
    <property type="term" value="C:nucleus"/>
    <property type="evidence" value="ECO:0007669"/>
    <property type="project" value="UniProtKB-SubCell"/>
</dbReference>
<dbReference type="HOGENOM" id="CLU_2350115_0_0_1"/>
<dbReference type="Gramene" id="OB02G27470.1">
    <property type="protein sequence ID" value="OB02G27470.1"/>
    <property type="gene ID" value="OB02G27470"/>
</dbReference>
<keyword evidence="3" id="KW-0805">Transcription regulation</keyword>
<keyword evidence="3" id="KW-0678">Repressor</keyword>
<comment type="subcellular location">
    <subcellularLocation>
        <location evidence="3">Nucleus</location>
    </subcellularLocation>
</comment>
<comment type="similarity">
    <text evidence="3">Belongs to the Aux/IAA family.</text>
</comment>
<evidence type="ECO:0000256" key="2">
    <source>
        <dbReference type="ARBA" id="ARBA00011726"/>
    </source>
</evidence>
<protein>
    <recommendedName>
        <fullName evidence="3">Auxin-responsive protein</fullName>
    </recommendedName>
</protein>
<evidence type="ECO:0000313" key="5">
    <source>
        <dbReference type="EnsemblPlants" id="OB02G27470.1"/>
    </source>
</evidence>
<keyword evidence="3" id="KW-0927">Auxin signaling pathway</keyword>
<dbReference type="Pfam" id="PF02309">
    <property type="entry name" value="AUX_IAA"/>
    <property type="match status" value="1"/>
</dbReference>
<dbReference type="STRING" id="4533.J3LDN0"/>
<keyword evidence="3" id="KW-0804">Transcription</keyword>
<evidence type="ECO:0000256" key="3">
    <source>
        <dbReference type="RuleBase" id="RU004549"/>
    </source>
</evidence>
<evidence type="ECO:0000313" key="6">
    <source>
        <dbReference type="Proteomes" id="UP000006038"/>
    </source>
</evidence>
<reference evidence="5" key="1">
    <citation type="submission" date="2013-04" db="UniProtKB">
        <authorList>
            <consortium name="EnsemblPlants"/>
        </authorList>
    </citation>
    <scope>IDENTIFICATION</scope>
</reference>
<dbReference type="PANTHER" id="PTHR31734:SF264">
    <property type="entry name" value="AUXIN-RESPONSIVE PROTEIN"/>
    <property type="match status" value="1"/>
</dbReference>
<dbReference type="InterPro" id="IPR033389">
    <property type="entry name" value="AUX/IAA_dom"/>
</dbReference>
<organism evidence="5">
    <name type="scientific">Oryza brachyantha</name>
    <name type="common">malo sina</name>
    <dbReference type="NCBI Taxonomy" id="4533"/>
    <lineage>
        <taxon>Eukaryota</taxon>
        <taxon>Viridiplantae</taxon>
        <taxon>Streptophyta</taxon>
        <taxon>Embryophyta</taxon>
        <taxon>Tracheophyta</taxon>
        <taxon>Spermatophyta</taxon>
        <taxon>Magnoliopsida</taxon>
        <taxon>Liliopsida</taxon>
        <taxon>Poales</taxon>
        <taxon>Poaceae</taxon>
        <taxon>BOP clade</taxon>
        <taxon>Oryzoideae</taxon>
        <taxon>Oryzeae</taxon>
        <taxon>Oryzinae</taxon>
        <taxon>Oryza</taxon>
    </lineage>
</organism>
<dbReference type="GO" id="GO:0009734">
    <property type="term" value="P:auxin-activated signaling pathway"/>
    <property type="evidence" value="ECO:0007669"/>
    <property type="project" value="UniProtKB-UniRule"/>
</dbReference>
<keyword evidence="3" id="KW-0539">Nucleus</keyword>
<evidence type="ECO:0000259" key="4">
    <source>
        <dbReference type="Pfam" id="PF02309"/>
    </source>
</evidence>